<evidence type="ECO:0000313" key="2">
    <source>
        <dbReference type="EMBL" id="CAG9324390.1"/>
    </source>
</evidence>
<name>A0AAU9JJU3_9CILI</name>
<protein>
    <recommendedName>
        <fullName evidence="1">JAB1/MPN/MOV34 metalloenzyme domain-containing protein</fullName>
    </recommendedName>
</protein>
<dbReference type="PANTHER" id="PTHR10540">
    <property type="entry name" value="EUKARYOTIC TRANSLATION INITIATION FACTOR 3 SUBUNIT F-RELATED"/>
    <property type="match status" value="1"/>
</dbReference>
<dbReference type="AlphaFoldDB" id="A0AAU9JJU3"/>
<comment type="caution">
    <text evidence="2">The sequence shown here is derived from an EMBL/GenBank/DDBJ whole genome shotgun (WGS) entry which is preliminary data.</text>
</comment>
<proteinExistence type="predicted"/>
<dbReference type="GO" id="GO:0008237">
    <property type="term" value="F:metallopeptidase activity"/>
    <property type="evidence" value="ECO:0007669"/>
    <property type="project" value="InterPro"/>
</dbReference>
<keyword evidence="3" id="KW-1185">Reference proteome</keyword>
<evidence type="ECO:0000313" key="3">
    <source>
        <dbReference type="Proteomes" id="UP001162131"/>
    </source>
</evidence>
<gene>
    <name evidence="2" type="ORF">BSTOLATCC_MIC36182</name>
</gene>
<feature type="domain" description="JAB1/MPN/MOV34 metalloenzyme" evidence="1">
    <location>
        <begin position="15"/>
        <end position="99"/>
    </location>
</feature>
<dbReference type="Proteomes" id="UP001162131">
    <property type="component" value="Unassembled WGS sequence"/>
</dbReference>
<accession>A0AAU9JJU3</accession>
<dbReference type="Gene3D" id="3.40.140.10">
    <property type="entry name" value="Cytidine Deaminase, domain 2"/>
    <property type="match status" value="1"/>
</dbReference>
<dbReference type="InterPro" id="IPR000555">
    <property type="entry name" value="JAMM/MPN+_dom"/>
</dbReference>
<sequence length="243" mass="27075">MATLWLGDIKSFSCEVHPAVPMTILQHYMRRPNKDQEVIGLLLGTQSEGLIHIKHAICLHHMVKDNTLNFAKPQATAHFNHVIEAYPKYSLIGAYRTGDLNHIAVTSILTYEKMFPGNNLILLNLQLSSKGIDTQCYKLARMRIGSLALFEALPTKIITEPLNVLMKQRISIQELVSACKNYAKEIRAGRKQPDKRISLLLSRAIGLTGKVDPSSSTDIDLVNEIAELTLSQTAQSDKTNNSL</sequence>
<reference evidence="2" key="1">
    <citation type="submission" date="2021-09" db="EMBL/GenBank/DDBJ databases">
        <authorList>
            <consortium name="AG Swart"/>
            <person name="Singh M."/>
            <person name="Singh A."/>
            <person name="Seah K."/>
            <person name="Emmerich C."/>
        </authorList>
    </citation>
    <scope>NUCLEOTIDE SEQUENCE</scope>
    <source>
        <strain evidence="2">ATCC30299</strain>
    </source>
</reference>
<dbReference type="Pfam" id="PF01398">
    <property type="entry name" value="JAB"/>
    <property type="match status" value="1"/>
</dbReference>
<organism evidence="2 3">
    <name type="scientific">Blepharisma stoltei</name>
    <dbReference type="NCBI Taxonomy" id="1481888"/>
    <lineage>
        <taxon>Eukaryota</taxon>
        <taxon>Sar</taxon>
        <taxon>Alveolata</taxon>
        <taxon>Ciliophora</taxon>
        <taxon>Postciliodesmatophora</taxon>
        <taxon>Heterotrichea</taxon>
        <taxon>Heterotrichida</taxon>
        <taxon>Blepharismidae</taxon>
        <taxon>Blepharisma</taxon>
    </lineage>
</organism>
<dbReference type="EMBL" id="CAJZBQ010000036">
    <property type="protein sequence ID" value="CAG9324390.1"/>
    <property type="molecule type" value="Genomic_DNA"/>
</dbReference>
<evidence type="ECO:0000259" key="1">
    <source>
        <dbReference type="Pfam" id="PF01398"/>
    </source>
</evidence>